<evidence type="ECO:0000313" key="2">
    <source>
        <dbReference type="EMBL" id="KEQ09931.1"/>
    </source>
</evidence>
<sequence length="240" mass="27140">MAANAISPDLLGYAKSHNASPPRHLGQRYDANGAFLPEPGNTVVCHLTADSETERALADARAQYLCMPEADRLAITPLSSLHMTLFQGIIEYRRSPEYWPAGMSLDTPIDDMTAILRQRITGFAAGPAYKVRLVEALPTGLVLEGATKADRENLTVWRDRLADLFGYRHPDHDDYVFHITFAYMIDWLSEEVLERWQTMLQDIADDIRRRAPVLELKPPAFCAFKDMNHFEELVVLPVQN</sequence>
<feature type="domain" description="DUF1868" evidence="1">
    <location>
        <begin position="28"/>
        <end position="140"/>
    </location>
</feature>
<accession>A0A922TBY2</accession>
<dbReference type="Gene3D" id="3.90.1140.10">
    <property type="entry name" value="Cyclic phosphodiesterase"/>
    <property type="match status" value="1"/>
</dbReference>
<gene>
    <name evidence="2" type="ORF">GV68_21540</name>
</gene>
<comment type="caution">
    <text evidence="2">The sequence shown here is derived from an EMBL/GenBank/DDBJ whole genome shotgun (WGS) entry which is preliminary data.</text>
</comment>
<dbReference type="SUPFAM" id="SSF55144">
    <property type="entry name" value="LigT-like"/>
    <property type="match status" value="1"/>
</dbReference>
<dbReference type="InterPro" id="IPR009097">
    <property type="entry name" value="Cyclic_Pdiesterase"/>
</dbReference>
<keyword evidence="3" id="KW-1185">Reference proteome</keyword>
<dbReference type="Proteomes" id="UP000052167">
    <property type="component" value="Unassembled WGS sequence"/>
</dbReference>
<reference evidence="2 3" key="1">
    <citation type="submission" date="2014-06" db="EMBL/GenBank/DDBJ databases">
        <title>Rhizobium pelagicum/R2-400B4.</title>
        <authorList>
            <person name="Kimes N.E."/>
            <person name="Lopez-Perez M."/>
        </authorList>
    </citation>
    <scope>NUCLEOTIDE SEQUENCE [LARGE SCALE GENOMIC DNA]</scope>
    <source>
        <strain evidence="2 3">R2-400B4</strain>
    </source>
</reference>
<dbReference type="RefSeq" id="WP_037162157.1">
    <property type="nucleotide sequence ID" value="NZ_CAJXID010000040.1"/>
</dbReference>
<evidence type="ECO:0000259" key="1">
    <source>
        <dbReference type="Pfam" id="PF08975"/>
    </source>
</evidence>
<protein>
    <recommendedName>
        <fullName evidence="1">DUF1868 domain-containing protein</fullName>
    </recommendedName>
</protein>
<organism evidence="2 3">
    <name type="scientific">Pseudorhizobium pelagicum</name>
    <dbReference type="NCBI Taxonomy" id="1509405"/>
    <lineage>
        <taxon>Bacteria</taxon>
        <taxon>Pseudomonadati</taxon>
        <taxon>Pseudomonadota</taxon>
        <taxon>Alphaproteobacteria</taxon>
        <taxon>Hyphomicrobiales</taxon>
        <taxon>Rhizobiaceae</taxon>
        <taxon>Rhizobium/Agrobacterium group</taxon>
        <taxon>Pseudorhizobium</taxon>
    </lineage>
</organism>
<dbReference type="AlphaFoldDB" id="A0A922TBY2"/>
<evidence type="ECO:0000313" key="3">
    <source>
        <dbReference type="Proteomes" id="UP000052167"/>
    </source>
</evidence>
<dbReference type="InterPro" id="IPR015069">
    <property type="entry name" value="2H-PEstase_DUF1868"/>
</dbReference>
<proteinExistence type="predicted"/>
<name>A0A922TBY2_9HYPH</name>
<dbReference type="Pfam" id="PF08975">
    <property type="entry name" value="2H-phosphodiest"/>
    <property type="match status" value="1"/>
</dbReference>
<dbReference type="EMBL" id="JOKJ01000005">
    <property type="protein sequence ID" value="KEQ09931.1"/>
    <property type="molecule type" value="Genomic_DNA"/>
</dbReference>
<dbReference type="OrthoDB" id="151828at2"/>